<organism evidence="2 3">
    <name type="scientific">Actinomyces howellii</name>
    <dbReference type="NCBI Taxonomy" id="52771"/>
    <lineage>
        <taxon>Bacteria</taxon>
        <taxon>Bacillati</taxon>
        <taxon>Actinomycetota</taxon>
        <taxon>Actinomycetes</taxon>
        <taxon>Actinomycetales</taxon>
        <taxon>Actinomycetaceae</taxon>
        <taxon>Actinomyces</taxon>
    </lineage>
</organism>
<dbReference type="AlphaFoldDB" id="A0A448HHM5"/>
<dbReference type="EMBL" id="LR134350">
    <property type="protein sequence ID" value="VEG28704.1"/>
    <property type="molecule type" value="Genomic_DNA"/>
</dbReference>
<evidence type="ECO:0000313" key="2">
    <source>
        <dbReference type="EMBL" id="VEG28704.1"/>
    </source>
</evidence>
<gene>
    <name evidence="2" type="ORF">NCTC11636_01675</name>
</gene>
<keyword evidence="3" id="KW-1185">Reference proteome</keyword>
<reference evidence="2 3" key="1">
    <citation type="submission" date="2018-12" db="EMBL/GenBank/DDBJ databases">
        <authorList>
            <consortium name="Pathogen Informatics"/>
        </authorList>
    </citation>
    <scope>NUCLEOTIDE SEQUENCE [LARGE SCALE GENOMIC DNA]</scope>
    <source>
        <strain evidence="2 3">NCTC11636</strain>
    </source>
</reference>
<name>A0A448HHM5_9ACTO</name>
<dbReference type="KEGG" id="ahw:NCTC11636_01675"/>
<proteinExistence type="predicted"/>
<evidence type="ECO:0008006" key="4">
    <source>
        <dbReference type="Google" id="ProtNLM"/>
    </source>
</evidence>
<sequence>MRQMAVLVEGQTEEAVVEEVLAPAARARDVSLLPIIVQTSTTHRGGGHWKHYDRMLRTFLSQPHWSRVGLVVDYYGYPPGAPGRTGGLSGEASRQALVSALRAQYPDARFHPLIMPHEIEALVLAAVAAGAGDGILTRSALATLQRAVRQAGGAEKVNTGADRSPSRRLAHADPDYSKTVTGPLLLVEAGLPALLRGCPTFAAWWTGLLAPTGAGGGS</sequence>
<protein>
    <recommendedName>
        <fullName evidence="4">DUF4276 domain-containing protein</fullName>
    </recommendedName>
</protein>
<accession>A0A448HHM5</accession>
<feature type="region of interest" description="Disordered" evidence="1">
    <location>
        <begin position="152"/>
        <end position="175"/>
    </location>
</feature>
<dbReference type="OrthoDB" id="9801478at2"/>
<dbReference type="Proteomes" id="UP000266895">
    <property type="component" value="Chromosome"/>
</dbReference>
<evidence type="ECO:0000256" key="1">
    <source>
        <dbReference type="SAM" id="MobiDB-lite"/>
    </source>
</evidence>
<dbReference type="RefSeq" id="WP_126382718.1">
    <property type="nucleotide sequence ID" value="NZ_LR134350.1"/>
</dbReference>
<evidence type="ECO:0000313" key="3">
    <source>
        <dbReference type="Proteomes" id="UP000266895"/>
    </source>
</evidence>
<dbReference type="Pfam" id="PF14103">
    <property type="entry name" value="DUF4276"/>
    <property type="match status" value="1"/>
</dbReference>
<dbReference type="InterPro" id="IPR025455">
    <property type="entry name" value="DUF4276"/>
</dbReference>